<sequence length="144" mass="15156">VWLGSGGLWESVVLSPEPSSFQSPPHCGVGLRKRALGLPVSPGGPADRLERQPLPPRKAEALGGDLPPCLGTDRGGTLRPAGSQSFSSEVHTVGFLLGKKLLRGALGSLCDSLAETGHRLRPVVSSAAATTEEWRRHHPVFSQP</sequence>
<keyword evidence="3" id="KW-1185">Reference proteome</keyword>
<reference evidence="2" key="1">
    <citation type="submission" date="2019-04" db="EMBL/GenBank/DDBJ databases">
        <authorList>
            <person name="Alioto T."/>
            <person name="Alioto T."/>
        </authorList>
    </citation>
    <scope>NUCLEOTIDE SEQUENCE [LARGE SCALE GENOMIC DNA]</scope>
</reference>
<organism evidence="2 3">
    <name type="scientific">Marmota monax</name>
    <name type="common">Woodchuck</name>
    <dbReference type="NCBI Taxonomy" id="9995"/>
    <lineage>
        <taxon>Eukaryota</taxon>
        <taxon>Metazoa</taxon>
        <taxon>Chordata</taxon>
        <taxon>Craniata</taxon>
        <taxon>Vertebrata</taxon>
        <taxon>Euteleostomi</taxon>
        <taxon>Mammalia</taxon>
        <taxon>Eutheria</taxon>
        <taxon>Euarchontoglires</taxon>
        <taxon>Glires</taxon>
        <taxon>Rodentia</taxon>
        <taxon>Sciuromorpha</taxon>
        <taxon>Sciuridae</taxon>
        <taxon>Xerinae</taxon>
        <taxon>Marmotini</taxon>
        <taxon>Marmota</taxon>
    </lineage>
</organism>
<evidence type="ECO:0000313" key="2">
    <source>
        <dbReference type="EMBL" id="VTJ57219.1"/>
    </source>
</evidence>
<evidence type="ECO:0000256" key="1">
    <source>
        <dbReference type="SAM" id="MobiDB-lite"/>
    </source>
</evidence>
<proteinExistence type="predicted"/>
<comment type="caution">
    <text evidence="2">The sequence shown here is derived from an EMBL/GenBank/DDBJ whole genome shotgun (WGS) entry which is preliminary data.</text>
</comment>
<dbReference type="EMBL" id="CABDUW010000076">
    <property type="protein sequence ID" value="VTJ57219.1"/>
    <property type="molecule type" value="Genomic_DNA"/>
</dbReference>
<feature type="non-terminal residue" evidence="2">
    <location>
        <position position="1"/>
    </location>
</feature>
<accession>A0A5E4AKJ4</accession>
<feature type="region of interest" description="Disordered" evidence="1">
    <location>
        <begin position="38"/>
        <end position="84"/>
    </location>
</feature>
<name>A0A5E4AKJ4_MARMO</name>
<dbReference type="Proteomes" id="UP000335636">
    <property type="component" value="Unassembled WGS sequence"/>
</dbReference>
<evidence type="ECO:0000313" key="3">
    <source>
        <dbReference type="Proteomes" id="UP000335636"/>
    </source>
</evidence>
<gene>
    <name evidence="2" type="ORF">MONAX_5E040867</name>
</gene>
<dbReference type="AlphaFoldDB" id="A0A5E4AKJ4"/>
<protein>
    <submittedName>
        <fullName evidence="2">Uncharacterized protein</fullName>
    </submittedName>
</protein>